<dbReference type="EMBL" id="LVZM01007014">
    <property type="protein sequence ID" value="OUC46343.1"/>
    <property type="molecule type" value="Genomic_DNA"/>
</dbReference>
<keyword evidence="1" id="KW-0812">Transmembrane</keyword>
<gene>
    <name evidence="3" type="ORF">D917_01631</name>
    <name evidence="2" type="ORF">D917_01641</name>
</gene>
<dbReference type="Proteomes" id="UP000243006">
    <property type="component" value="Unassembled WGS sequence"/>
</dbReference>
<protein>
    <submittedName>
        <fullName evidence="3">Uncharacterized protein</fullName>
    </submittedName>
</protein>
<organism evidence="3 4">
    <name type="scientific">Trichinella nativa</name>
    <dbReference type="NCBI Taxonomy" id="6335"/>
    <lineage>
        <taxon>Eukaryota</taxon>
        <taxon>Metazoa</taxon>
        <taxon>Ecdysozoa</taxon>
        <taxon>Nematoda</taxon>
        <taxon>Enoplea</taxon>
        <taxon>Dorylaimia</taxon>
        <taxon>Trichinellida</taxon>
        <taxon>Trichinellidae</taxon>
        <taxon>Trichinella</taxon>
    </lineage>
</organism>
<keyword evidence="1" id="KW-0472">Membrane</keyword>
<evidence type="ECO:0000313" key="2">
    <source>
        <dbReference type="EMBL" id="OUC46286.1"/>
    </source>
</evidence>
<comment type="caution">
    <text evidence="3">The sequence shown here is derived from an EMBL/GenBank/DDBJ whole genome shotgun (WGS) entry which is preliminary data.</text>
</comment>
<feature type="transmembrane region" description="Helical" evidence="1">
    <location>
        <begin position="38"/>
        <end position="56"/>
    </location>
</feature>
<evidence type="ECO:0000313" key="3">
    <source>
        <dbReference type="EMBL" id="OUC46343.1"/>
    </source>
</evidence>
<proteinExistence type="predicted"/>
<sequence length="94" mass="10673">MNGNNNINQQNSKHFVYKDAEFFTSQCTRKICQNKKQGFFFIICIFFLINSSSTTSKRKTVAADSCTEKTEDQSATNKMSQILSSLLSLTQEGR</sequence>
<evidence type="ECO:0000256" key="1">
    <source>
        <dbReference type="SAM" id="Phobius"/>
    </source>
</evidence>
<name>A0A1Y3EMI6_9BILA</name>
<dbReference type="EMBL" id="LVZM01007259">
    <property type="protein sequence ID" value="OUC46286.1"/>
    <property type="molecule type" value="Genomic_DNA"/>
</dbReference>
<keyword evidence="1" id="KW-1133">Transmembrane helix</keyword>
<dbReference type="AlphaFoldDB" id="A0A1Y3EMI6"/>
<accession>A0A1Y3EMI6</accession>
<evidence type="ECO:0000313" key="4">
    <source>
        <dbReference type="Proteomes" id="UP000243006"/>
    </source>
</evidence>
<reference evidence="3 4" key="1">
    <citation type="submission" date="2015-04" db="EMBL/GenBank/DDBJ databases">
        <title>Draft genome of the roundworm Trichinella nativa.</title>
        <authorList>
            <person name="Mitreva M."/>
        </authorList>
    </citation>
    <scope>NUCLEOTIDE SEQUENCE [LARGE SCALE GENOMIC DNA]</scope>
    <source>
        <strain evidence="3 4">ISS45</strain>
    </source>
</reference>